<proteinExistence type="predicted"/>
<accession>A0ACB7WX63</accession>
<sequence length="246" mass="26960">MIHSEGQPVFADGIAFFLAPEGSNSTAGAAMGLPINHSTAGPTSPFVAVEFDTYYDNAWDPIINPVTHVGINVNSIRSNVTAIWYCNITHGIENEAWIRYNSSSKNLSVVFTGSTNTSRVEDTIYLIVDLRDYLPEWVTFGFSAATGSRFEKNNLKSWEFSSSLQIIETGKNVTDPVLNPRPKKFRLGALVGIVVGSECVIKGKSRKESDIYRSRSVASKIACSLLLLLEAVKRSPGAKVTTLLHW</sequence>
<organism evidence="1 2">
    <name type="scientific">Vaccinium darrowii</name>
    <dbReference type="NCBI Taxonomy" id="229202"/>
    <lineage>
        <taxon>Eukaryota</taxon>
        <taxon>Viridiplantae</taxon>
        <taxon>Streptophyta</taxon>
        <taxon>Embryophyta</taxon>
        <taxon>Tracheophyta</taxon>
        <taxon>Spermatophyta</taxon>
        <taxon>Magnoliopsida</taxon>
        <taxon>eudicotyledons</taxon>
        <taxon>Gunneridae</taxon>
        <taxon>Pentapetalae</taxon>
        <taxon>asterids</taxon>
        <taxon>Ericales</taxon>
        <taxon>Ericaceae</taxon>
        <taxon>Vaccinioideae</taxon>
        <taxon>Vaccinieae</taxon>
        <taxon>Vaccinium</taxon>
    </lineage>
</organism>
<evidence type="ECO:0000313" key="1">
    <source>
        <dbReference type="EMBL" id="KAH7833063.1"/>
    </source>
</evidence>
<evidence type="ECO:0000313" key="2">
    <source>
        <dbReference type="Proteomes" id="UP000828048"/>
    </source>
</evidence>
<comment type="caution">
    <text evidence="1">The sequence shown here is derived from an EMBL/GenBank/DDBJ whole genome shotgun (WGS) entry which is preliminary data.</text>
</comment>
<dbReference type="EMBL" id="CM037152">
    <property type="protein sequence ID" value="KAH7833063.1"/>
    <property type="molecule type" value="Genomic_DNA"/>
</dbReference>
<gene>
    <name evidence="1" type="ORF">Vadar_002776</name>
</gene>
<reference evidence="1 2" key="1">
    <citation type="journal article" date="2021" name="Hortic Res">
        <title>High-quality reference genome and annotation aids understanding of berry development for evergreen blueberry (Vaccinium darrowii).</title>
        <authorList>
            <person name="Yu J."/>
            <person name="Hulse-Kemp A.M."/>
            <person name="Babiker E."/>
            <person name="Staton M."/>
        </authorList>
    </citation>
    <scope>NUCLEOTIDE SEQUENCE [LARGE SCALE GENOMIC DNA]</scope>
    <source>
        <strain evidence="2">cv. NJ 8807/NJ 8810</strain>
        <tissue evidence="1">Young leaf</tissue>
    </source>
</reference>
<keyword evidence="2" id="KW-1185">Reference proteome</keyword>
<protein>
    <submittedName>
        <fullName evidence="1">Uncharacterized protein</fullName>
    </submittedName>
</protein>
<name>A0ACB7WX63_9ERIC</name>
<dbReference type="Proteomes" id="UP000828048">
    <property type="component" value="Chromosome 2"/>
</dbReference>